<evidence type="ECO:0000256" key="2">
    <source>
        <dbReference type="ARBA" id="ARBA00022692"/>
    </source>
</evidence>
<keyword evidence="8" id="KW-1185">Reference proteome</keyword>
<feature type="transmembrane region" description="Helical" evidence="5">
    <location>
        <begin position="61"/>
        <end position="80"/>
    </location>
</feature>
<dbReference type="Pfam" id="PF13515">
    <property type="entry name" value="FUSC_2"/>
    <property type="match status" value="1"/>
</dbReference>
<dbReference type="GO" id="GO:0016020">
    <property type="term" value="C:membrane"/>
    <property type="evidence" value="ECO:0007669"/>
    <property type="project" value="UniProtKB-SubCell"/>
</dbReference>
<evidence type="ECO:0000259" key="6">
    <source>
        <dbReference type="Pfam" id="PF13515"/>
    </source>
</evidence>
<evidence type="ECO:0000256" key="5">
    <source>
        <dbReference type="SAM" id="Phobius"/>
    </source>
</evidence>
<feature type="domain" description="Integral membrane bound transporter" evidence="6">
    <location>
        <begin position="72"/>
        <end position="195"/>
    </location>
</feature>
<keyword evidence="4 5" id="KW-0472">Membrane</keyword>
<organism evidence="7 8">
    <name type="scientific">Aeromicrobium endophyticum</name>
    <dbReference type="NCBI Taxonomy" id="2292704"/>
    <lineage>
        <taxon>Bacteria</taxon>
        <taxon>Bacillati</taxon>
        <taxon>Actinomycetota</taxon>
        <taxon>Actinomycetes</taxon>
        <taxon>Propionibacteriales</taxon>
        <taxon>Nocardioidaceae</taxon>
        <taxon>Aeromicrobium</taxon>
    </lineage>
</organism>
<evidence type="ECO:0000313" key="8">
    <source>
        <dbReference type="Proteomes" id="UP000265581"/>
    </source>
</evidence>
<evidence type="ECO:0000256" key="4">
    <source>
        <dbReference type="ARBA" id="ARBA00023136"/>
    </source>
</evidence>
<feature type="transmembrane region" description="Helical" evidence="5">
    <location>
        <begin position="132"/>
        <end position="151"/>
    </location>
</feature>
<keyword evidence="2 5" id="KW-0812">Transmembrane</keyword>
<comment type="caution">
    <text evidence="7">The sequence shown here is derived from an EMBL/GenBank/DDBJ whole genome shotgun (WGS) entry which is preliminary data.</text>
</comment>
<sequence length="399" mass="43062">MRSWSSRASSWSADCCADHAEPDAGRLVSSSRDVPLRRIRLRRPEVSLEDRLRLVRKRWRLLLRLSVSTALAFFISTHLLGHSQAFFAPISAVIVIVAGAGVRARTLFELVCGVALGVLVGEILILTIGRGTWQIALVVVLTVVISTLVGIKGLALTQAANSAVLLAAVVPAANAGNPAVTRFLDAFIGGCCGLAMILLVPRNPVRDIDTETQELLRRLSAVLSRCAEAMRLADADLAEKALAEARAMQPDLQALESTAVNVTEIAKMSPMRWKQRDHLDLYVGAVRDLDNAIRDARVLARRTSAMLRHGEAAPADMHLAIDCLARAVEIFADDLSEHDDFAEAREQLVEAARIAVTALPAAMTMNSAAIAAQVRSLAADLLYASGATRDEIDHSLDFD</sequence>
<evidence type="ECO:0000313" key="7">
    <source>
        <dbReference type="EMBL" id="REK68826.1"/>
    </source>
</evidence>
<name>A0A371P0F0_9ACTN</name>
<dbReference type="InterPro" id="IPR049453">
    <property type="entry name" value="Memb_transporter_dom"/>
</dbReference>
<feature type="transmembrane region" description="Helical" evidence="5">
    <location>
        <begin position="86"/>
        <end position="102"/>
    </location>
</feature>
<reference evidence="7 8" key="1">
    <citation type="submission" date="2018-08" db="EMBL/GenBank/DDBJ databases">
        <title>Aeromicrobium sp. M2KJ-4, whole genome shotgun sequence.</title>
        <authorList>
            <person name="Tuo L."/>
        </authorList>
    </citation>
    <scope>NUCLEOTIDE SEQUENCE [LARGE SCALE GENOMIC DNA]</scope>
    <source>
        <strain evidence="7 8">M2KJ-4</strain>
    </source>
</reference>
<accession>A0A371P0F0</accession>
<feature type="transmembrane region" description="Helical" evidence="5">
    <location>
        <begin position="158"/>
        <end position="176"/>
    </location>
</feature>
<dbReference type="EMBL" id="QUBR01000003">
    <property type="protein sequence ID" value="REK68826.1"/>
    <property type="molecule type" value="Genomic_DNA"/>
</dbReference>
<protein>
    <recommendedName>
        <fullName evidence="6">Integral membrane bound transporter domain-containing protein</fullName>
    </recommendedName>
</protein>
<proteinExistence type="predicted"/>
<keyword evidence="3 5" id="KW-1133">Transmembrane helix</keyword>
<dbReference type="AlphaFoldDB" id="A0A371P0F0"/>
<feature type="transmembrane region" description="Helical" evidence="5">
    <location>
        <begin position="107"/>
        <end position="126"/>
    </location>
</feature>
<comment type="subcellular location">
    <subcellularLocation>
        <location evidence="1">Membrane</location>
        <topology evidence="1">Multi-pass membrane protein</topology>
    </subcellularLocation>
</comment>
<gene>
    <name evidence="7" type="ORF">DX116_18320</name>
</gene>
<dbReference type="Proteomes" id="UP000265581">
    <property type="component" value="Unassembled WGS sequence"/>
</dbReference>
<evidence type="ECO:0000256" key="1">
    <source>
        <dbReference type="ARBA" id="ARBA00004141"/>
    </source>
</evidence>
<evidence type="ECO:0000256" key="3">
    <source>
        <dbReference type="ARBA" id="ARBA00022989"/>
    </source>
</evidence>